<reference evidence="1" key="2">
    <citation type="submission" date="2021-02" db="EMBL/GenBank/DDBJ databases">
        <title>Aspergillus puulaauensis MK2 genome sequence.</title>
        <authorList>
            <person name="Futagami T."/>
            <person name="Mori K."/>
            <person name="Kadooka C."/>
            <person name="Tanaka T."/>
        </authorList>
    </citation>
    <scope>NUCLEOTIDE SEQUENCE</scope>
    <source>
        <strain evidence="1">MK2</strain>
    </source>
</reference>
<dbReference type="OrthoDB" id="76567at2759"/>
<protein>
    <submittedName>
        <fullName evidence="1">Uncharacterized protein</fullName>
    </submittedName>
</protein>
<gene>
    <name evidence="1" type="ORF">APUU_10655A</name>
</gene>
<keyword evidence="2" id="KW-1185">Reference proteome</keyword>
<dbReference type="EMBL" id="AP024443">
    <property type="protein sequence ID" value="BCS17827.1"/>
    <property type="molecule type" value="Genomic_DNA"/>
</dbReference>
<dbReference type="AlphaFoldDB" id="A0A7R7XAG0"/>
<accession>A0A7R7XAG0</accession>
<evidence type="ECO:0000313" key="1">
    <source>
        <dbReference type="EMBL" id="BCS17827.1"/>
    </source>
</evidence>
<dbReference type="GeneID" id="64967832"/>
<organism evidence="1 2">
    <name type="scientific">Aspergillus puulaauensis</name>
    <dbReference type="NCBI Taxonomy" id="1220207"/>
    <lineage>
        <taxon>Eukaryota</taxon>
        <taxon>Fungi</taxon>
        <taxon>Dikarya</taxon>
        <taxon>Ascomycota</taxon>
        <taxon>Pezizomycotina</taxon>
        <taxon>Eurotiomycetes</taxon>
        <taxon>Eurotiomycetidae</taxon>
        <taxon>Eurotiales</taxon>
        <taxon>Aspergillaceae</taxon>
        <taxon>Aspergillus</taxon>
    </lineage>
</organism>
<dbReference type="RefSeq" id="XP_041550021.1">
    <property type="nucleotide sequence ID" value="XM_041703207.1"/>
</dbReference>
<evidence type="ECO:0000313" key="2">
    <source>
        <dbReference type="Proteomes" id="UP000654913"/>
    </source>
</evidence>
<dbReference type="KEGG" id="apuu:APUU_10655A"/>
<proteinExistence type="predicted"/>
<name>A0A7R7XAG0_9EURO</name>
<reference evidence="1" key="1">
    <citation type="submission" date="2021-01" db="EMBL/GenBank/DDBJ databases">
        <authorList>
            <consortium name="Aspergillus puulaauensis MK2 genome sequencing consortium"/>
            <person name="Kazuki M."/>
            <person name="Futagami T."/>
        </authorList>
    </citation>
    <scope>NUCLEOTIDE SEQUENCE</scope>
    <source>
        <strain evidence="1">MK2</strain>
    </source>
</reference>
<sequence length="280" mass="30863">MGDPIIPRALWSNNTTLPSATPSYRTFSDIRTVILASTKNTELTFNNVPPSIGSAVFDALSEDHSIENLIPRMTYNSHTNTFTARVMLTRIDDVPQMWLSLEASTMQATGFLSLDERQHLLTVVGTTFDGFAFPYEGSRKEPDWAIMPNTDTLPSVAAESGWSDNWPKLIGDMELLLVGGRPNVQLVLLFNWSKRVHNRVAGELRAYERTAAGNVSERFRSSIFPIPEGGPAGIPVTRGELFGVSGVFPGRNAADVWELSLARLREIAARMIRARGCVPA</sequence>
<dbReference type="Proteomes" id="UP000654913">
    <property type="component" value="Chromosome 1"/>
</dbReference>